<sequence>MRLYSILSFVIYSTILFSTTTKAQKTYEYWGMTSHGSTDAGVIFKMEEHTTPFGQNIYAYTQSVVHTFEADAEGALRKGLLCEASNGKLYGMTQGGGIHEKGIIFEYDPNTKIVTKILDFNGYHMGAHPEGGLVQASNGLLYGMTYSGGIHNQGVAFKYNLTTGVFTKLKDFIGVQGSYPKGSFIEASNGLLYGMTSTGGTYSAGTIFKCNLSSDVCTIVEHLAAGTHPYGDLVDAGNGKLFGLTYNGGAYSRGTLFEYDLTTSTYTHKVAFSAGSLAPGHSPKGSLVLASNGNLYGVTFKGGIHNKGVLFEYSLPFGVYTKKIDFDGTNKGAFPAGRLVEASNGKLYGETPLGGTHDQGVIFEYDFTTNTYTKKRDLITNINSTHAIGPMTMASNGKIYAMTLEAGAHGKGILFSYDPIADTYAKEFDFGAATSGMAPHGSLTQASDGNLYGMTSAGGSQNKGVLFKFDLSSNTYIKQVDLDGNNGAVPLGSLLEANNGKLYGMTSAGGTNNVGVLFEYNPSNNTFLKKIDFNLANSNLGAVPKGNLMAASNGKLYGMTSRGGNNDKGIIFEYDIATNTLVKKLDFDGNNGASPQGSLLEADNGKLYGMTKYGGSNNVGVLFEYDLSTNTYRKIINYGQYDGKFPHGHLIQASNGRLYGMAQEGGFSLQGVLFEYDITSDTYLVKISFQSGTNWGGNYGSNPEGSLIENRNGTLFGMTTSGGNAGNSTDGIVFTYNTATSTMAKRHTFDSYTGAVPYGDITEVVITNVGVNLLPKAAAQIHTFPNPSADELTIDAPNLIIEAIHVLDYSGKRIKSYSPSKQLNITDLPAGAYLLQLETQKGQVSSPFIKQ</sequence>
<gene>
    <name evidence="2" type="ORF">AsAng_0015280</name>
</gene>
<dbReference type="AlphaFoldDB" id="A0A915YD10"/>
<feature type="domain" description="Secretion system C-terminal sorting" evidence="1">
    <location>
        <begin position="784"/>
        <end position="845"/>
    </location>
</feature>
<keyword evidence="3" id="KW-1185">Reference proteome</keyword>
<evidence type="ECO:0000259" key="1">
    <source>
        <dbReference type="Pfam" id="PF18962"/>
    </source>
</evidence>
<dbReference type="NCBIfam" id="TIGR04183">
    <property type="entry name" value="Por_Secre_tail"/>
    <property type="match status" value="1"/>
</dbReference>
<dbReference type="InterPro" id="IPR022519">
    <property type="entry name" value="Gloeo/Verruco_rpt"/>
</dbReference>
<protein>
    <submittedName>
        <fullName evidence="2">T9SS type A sorting domain-containing protein</fullName>
    </submittedName>
</protein>
<name>A0A915YD10_9BACT</name>
<dbReference type="SUPFAM" id="SSF50965">
    <property type="entry name" value="Galactose oxidase, central domain"/>
    <property type="match status" value="1"/>
</dbReference>
<dbReference type="RefSeq" id="WP_264792083.1">
    <property type="nucleotide sequence ID" value="NZ_AP026867.1"/>
</dbReference>
<dbReference type="NCBIfam" id="TIGR03803">
    <property type="entry name" value="Gloeo_Verruco"/>
    <property type="match status" value="13"/>
</dbReference>
<dbReference type="SUPFAM" id="SSF63825">
    <property type="entry name" value="YWTD domain"/>
    <property type="match status" value="1"/>
</dbReference>
<dbReference type="InterPro" id="IPR015915">
    <property type="entry name" value="Kelch-typ_b-propeller"/>
</dbReference>
<proteinExistence type="predicted"/>
<dbReference type="EMBL" id="AP026867">
    <property type="protein sequence ID" value="BDS10819.1"/>
    <property type="molecule type" value="Genomic_DNA"/>
</dbReference>
<dbReference type="InterPro" id="IPR026444">
    <property type="entry name" value="Secre_tail"/>
</dbReference>
<dbReference type="KEGG" id="aup:AsAng_0015280"/>
<evidence type="ECO:0000313" key="2">
    <source>
        <dbReference type="EMBL" id="BDS10819.1"/>
    </source>
</evidence>
<dbReference type="Gene3D" id="2.120.10.80">
    <property type="entry name" value="Kelch-type beta propeller"/>
    <property type="match status" value="1"/>
</dbReference>
<dbReference type="SUPFAM" id="SSF63829">
    <property type="entry name" value="Calcium-dependent phosphotriesterase"/>
    <property type="match status" value="1"/>
</dbReference>
<organism evidence="2 3">
    <name type="scientific">Aureispira anguillae</name>
    <dbReference type="NCBI Taxonomy" id="2864201"/>
    <lineage>
        <taxon>Bacteria</taxon>
        <taxon>Pseudomonadati</taxon>
        <taxon>Bacteroidota</taxon>
        <taxon>Saprospiria</taxon>
        <taxon>Saprospirales</taxon>
        <taxon>Saprospiraceae</taxon>
        <taxon>Aureispira</taxon>
    </lineage>
</organism>
<dbReference type="Pfam" id="PF18962">
    <property type="entry name" value="Por_Secre_tail"/>
    <property type="match status" value="1"/>
</dbReference>
<accession>A0A915YD10</accession>
<dbReference type="InterPro" id="IPR011043">
    <property type="entry name" value="Gal_Oxase/kelch_b-propeller"/>
</dbReference>
<evidence type="ECO:0000313" key="3">
    <source>
        <dbReference type="Proteomes" id="UP001060919"/>
    </source>
</evidence>
<dbReference type="Proteomes" id="UP001060919">
    <property type="component" value="Chromosome"/>
</dbReference>
<reference evidence="2" key="1">
    <citation type="submission" date="2022-09" db="EMBL/GenBank/DDBJ databases">
        <title>Aureispira anguillicida sp. nov., isolated from Leptocephalus of Japanese eel Anguilla japonica.</title>
        <authorList>
            <person name="Yuasa K."/>
            <person name="Mekata T."/>
            <person name="Ikunari K."/>
        </authorList>
    </citation>
    <scope>NUCLEOTIDE SEQUENCE</scope>
    <source>
        <strain evidence="2">EL160426</strain>
    </source>
</reference>